<keyword evidence="5" id="KW-0539">Nucleus</keyword>
<protein>
    <submittedName>
        <fullName evidence="8">Histone-fold-containing protein</fullName>
    </submittedName>
</protein>
<dbReference type="CDD" id="cd08048">
    <property type="entry name" value="HFD_TAF11"/>
    <property type="match status" value="1"/>
</dbReference>
<dbReference type="GO" id="GO:0005669">
    <property type="term" value="C:transcription factor TFIID complex"/>
    <property type="evidence" value="ECO:0007669"/>
    <property type="project" value="InterPro"/>
</dbReference>
<dbReference type="OrthoDB" id="28335at2759"/>
<keyword evidence="4" id="KW-0804">Transcription</keyword>
<dbReference type="AlphaFoldDB" id="A0A1D2V933"/>
<evidence type="ECO:0000313" key="9">
    <source>
        <dbReference type="Proteomes" id="UP000095038"/>
    </source>
</evidence>
<keyword evidence="9" id="KW-1185">Reference proteome</keyword>
<dbReference type="GO" id="GO:0051123">
    <property type="term" value="P:RNA polymerase II preinitiation complex assembly"/>
    <property type="evidence" value="ECO:0007669"/>
    <property type="project" value="InterPro"/>
</dbReference>
<dbReference type="GeneID" id="30962244"/>
<feature type="region of interest" description="Disordered" evidence="6">
    <location>
        <begin position="30"/>
        <end position="64"/>
    </location>
</feature>
<evidence type="ECO:0000259" key="7">
    <source>
        <dbReference type="Pfam" id="PF04719"/>
    </source>
</evidence>
<dbReference type="Pfam" id="PF04719">
    <property type="entry name" value="TAFII28"/>
    <property type="match status" value="1"/>
</dbReference>
<dbReference type="EMBL" id="KV454495">
    <property type="protein sequence ID" value="ODV58015.1"/>
    <property type="molecule type" value="Genomic_DNA"/>
</dbReference>
<evidence type="ECO:0000313" key="8">
    <source>
        <dbReference type="EMBL" id="ODV58015.1"/>
    </source>
</evidence>
<gene>
    <name evidence="8" type="ORF">ASCRUDRAFT_10494</name>
</gene>
<reference evidence="9" key="1">
    <citation type="submission" date="2016-05" db="EMBL/GenBank/DDBJ databases">
        <title>Comparative genomics of biotechnologically important yeasts.</title>
        <authorList>
            <consortium name="DOE Joint Genome Institute"/>
            <person name="Riley R."/>
            <person name="Haridas S."/>
            <person name="Wolfe K.H."/>
            <person name="Lopes M.R."/>
            <person name="Hittinger C.T."/>
            <person name="Goker M."/>
            <person name="Salamov A."/>
            <person name="Wisecaver J."/>
            <person name="Long T.M."/>
            <person name="Aerts A.L."/>
            <person name="Barry K."/>
            <person name="Choi C."/>
            <person name="Clum A."/>
            <person name="Coughlan A.Y."/>
            <person name="Deshpande S."/>
            <person name="Douglass A.P."/>
            <person name="Hanson S.J."/>
            <person name="Klenk H.-P."/>
            <person name="Labutti K."/>
            <person name="Lapidus A."/>
            <person name="Lindquist E."/>
            <person name="Lipzen A."/>
            <person name="Meier-Kolthoff J.P."/>
            <person name="Ohm R.A."/>
            <person name="Otillar R.P."/>
            <person name="Pangilinan J."/>
            <person name="Peng Y."/>
            <person name="Rokas A."/>
            <person name="Rosa C.A."/>
            <person name="Scheuner C."/>
            <person name="Sibirny A.A."/>
            <person name="Slot J.C."/>
            <person name="Stielow J.B."/>
            <person name="Sun H."/>
            <person name="Kurtzman C.P."/>
            <person name="Blackwell M."/>
            <person name="Grigoriev I.V."/>
            <person name="Jeffries T.W."/>
        </authorList>
    </citation>
    <scope>NUCLEOTIDE SEQUENCE [LARGE SCALE GENOMIC DNA]</scope>
    <source>
        <strain evidence="9">DSM 1968</strain>
    </source>
</reference>
<dbReference type="GO" id="GO:0016251">
    <property type="term" value="F:RNA polymerase II general transcription initiation factor activity"/>
    <property type="evidence" value="ECO:0007669"/>
    <property type="project" value="TreeGrafter"/>
</dbReference>
<sequence>MSNSIILPNRGNVSLGRTQFGEEVIDISSDNELDLSDVPMDENAPIDIEDDEESEEEEEEDGEDNIEILSNGQFPSISHPALNINSIPNTININAQRIFTNNGNMGANLVPQVKPYVDKDYKSVEDVSDDEEDIDYINSVLFDNLDEKRKLNYIITQKKSQARNVQSLPSDYEALTETERKNLLFNNFNKDQIERYEDFRRSTINKTLVKKIVNQALGQQISTELATLLAGLSKVFLTDIIESSIKIQQKDENLKLLQNLELKKEIKFANNKNLANGLLPMKEPEIKLPDDDQLDPLLPKHVREAYRLYKLEAEYLPSSQWRRQGEGDGFMFR</sequence>
<dbReference type="InterPro" id="IPR006809">
    <property type="entry name" value="TAFII28_dom"/>
</dbReference>
<organism evidence="8 9">
    <name type="scientific">Ascoidea rubescens DSM 1968</name>
    <dbReference type="NCBI Taxonomy" id="1344418"/>
    <lineage>
        <taxon>Eukaryota</taxon>
        <taxon>Fungi</taxon>
        <taxon>Dikarya</taxon>
        <taxon>Ascomycota</taxon>
        <taxon>Saccharomycotina</taxon>
        <taxon>Saccharomycetes</taxon>
        <taxon>Ascoideaceae</taxon>
        <taxon>Ascoidea</taxon>
    </lineage>
</organism>
<accession>A0A1D2V933</accession>
<evidence type="ECO:0000256" key="5">
    <source>
        <dbReference type="ARBA" id="ARBA00023242"/>
    </source>
</evidence>
<evidence type="ECO:0000256" key="3">
    <source>
        <dbReference type="ARBA" id="ARBA00023015"/>
    </source>
</evidence>
<evidence type="ECO:0000256" key="1">
    <source>
        <dbReference type="ARBA" id="ARBA00004123"/>
    </source>
</evidence>
<dbReference type="InterPro" id="IPR009072">
    <property type="entry name" value="Histone-fold"/>
</dbReference>
<evidence type="ECO:0000256" key="6">
    <source>
        <dbReference type="SAM" id="MobiDB-lite"/>
    </source>
</evidence>
<dbReference type="SUPFAM" id="SSF47113">
    <property type="entry name" value="Histone-fold"/>
    <property type="match status" value="1"/>
</dbReference>
<feature type="compositionally biased region" description="Acidic residues" evidence="6">
    <location>
        <begin position="47"/>
        <end position="64"/>
    </location>
</feature>
<keyword evidence="3" id="KW-0805">Transcription regulation</keyword>
<dbReference type="PANTHER" id="PTHR13218">
    <property type="entry name" value="TRANSCRIPTION INITIATION FACTOR TFIID SUBUNIT 11-RELATED"/>
    <property type="match status" value="1"/>
</dbReference>
<evidence type="ECO:0000256" key="4">
    <source>
        <dbReference type="ARBA" id="ARBA00023163"/>
    </source>
</evidence>
<name>A0A1D2V933_9ASCO</name>
<feature type="domain" description="TAFII28-like protein" evidence="7">
    <location>
        <begin position="183"/>
        <end position="307"/>
    </location>
</feature>
<comment type="similarity">
    <text evidence="2">Belongs to the TAF11 family.</text>
</comment>
<dbReference type="FunCoup" id="A0A1D2V933">
    <property type="interactions" value="240"/>
</dbReference>
<dbReference type="PANTHER" id="PTHR13218:SF8">
    <property type="entry name" value="TRANSCRIPTION INITIATION FACTOR TFIID SUBUNIT 11"/>
    <property type="match status" value="1"/>
</dbReference>
<dbReference type="Proteomes" id="UP000095038">
    <property type="component" value="Unassembled WGS sequence"/>
</dbReference>
<evidence type="ECO:0000256" key="2">
    <source>
        <dbReference type="ARBA" id="ARBA00009788"/>
    </source>
</evidence>
<dbReference type="InParanoid" id="A0A1D2V933"/>
<dbReference type="STRING" id="1344418.A0A1D2V933"/>
<dbReference type="InterPro" id="IPR045127">
    <property type="entry name" value="TAF11-like"/>
</dbReference>
<proteinExistence type="inferred from homology"/>
<dbReference type="GO" id="GO:0046982">
    <property type="term" value="F:protein heterodimerization activity"/>
    <property type="evidence" value="ECO:0007669"/>
    <property type="project" value="InterPro"/>
</dbReference>
<dbReference type="Gene3D" id="1.10.20.10">
    <property type="entry name" value="Histone, subunit A"/>
    <property type="match status" value="1"/>
</dbReference>
<comment type="subcellular location">
    <subcellularLocation>
        <location evidence="1">Nucleus</location>
    </subcellularLocation>
</comment>
<dbReference type="RefSeq" id="XP_020044322.1">
    <property type="nucleotide sequence ID" value="XM_020188608.1"/>
</dbReference>